<dbReference type="InterPro" id="IPR035985">
    <property type="entry name" value="Ubiquitin-activating_enz"/>
</dbReference>
<dbReference type="OrthoDB" id="9804150at2"/>
<dbReference type="PANTHER" id="PTHR43267">
    <property type="entry name" value="TRNA THREONYLCARBAMOYLADENOSINE DEHYDRATASE"/>
    <property type="match status" value="1"/>
</dbReference>
<dbReference type="HOGENOM" id="CLU_013325_4_0_4"/>
<dbReference type="PANTHER" id="PTHR43267:SF1">
    <property type="entry name" value="TRNA THREONYLCARBAMOYLADENOSINE DEHYDRATASE"/>
    <property type="match status" value="1"/>
</dbReference>
<evidence type="ECO:0000259" key="1">
    <source>
        <dbReference type="Pfam" id="PF00899"/>
    </source>
</evidence>
<reference evidence="2" key="2">
    <citation type="submission" date="2009-09" db="EMBL/GenBank/DDBJ databases">
        <title>Complete sequence of chromosome of Candidatus Accumulibacter phosphatis clade IIA str. UW-1.</title>
        <authorList>
            <consortium name="US DOE Joint Genome Institute"/>
            <person name="Martin H.G."/>
            <person name="Ivanova N."/>
            <person name="Kunin V."/>
            <person name="Warnecke F."/>
            <person name="Barry K."/>
            <person name="He S."/>
            <person name="Salamov A."/>
            <person name="Szeto E."/>
            <person name="Dalin E."/>
            <person name="Pangilinan J.L."/>
            <person name="Lapidus A."/>
            <person name="Lowry S."/>
            <person name="Kyrpides N.C."/>
            <person name="McMahon K.D."/>
            <person name="Hugenholtz P."/>
        </authorList>
    </citation>
    <scope>NUCLEOTIDE SEQUENCE [LARGE SCALE GENOMIC DNA]</scope>
    <source>
        <strain evidence="2">UW-1</strain>
    </source>
</reference>
<gene>
    <name evidence="2" type="ordered locus">CAP2UW1_0209</name>
</gene>
<dbReference type="InterPro" id="IPR000594">
    <property type="entry name" value="ThiF_NAD_FAD-bd"/>
</dbReference>
<dbReference type="KEGG" id="app:CAP2UW1_0209"/>
<dbReference type="GO" id="GO:0061503">
    <property type="term" value="F:tRNA threonylcarbamoyladenosine dehydratase"/>
    <property type="evidence" value="ECO:0007669"/>
    <property type="project" value="TreeGrafter"/>
</dbReference>
<sequence>MSETAGDPGRRFGGIARLYGAGALSRLQSAHVAVVGIGGVGSWAVEGLARSAVGRITLVDLDMVAESNVNRQVHALEGEFGKAKVSAMAQRIQSINPACLVTEIEDFVTPENVDTILAGHFDYVIDAIDQVRSKAAMIDWSKRRGVPLITAGAAGGQIDPTQIRVADLALTIQDPLLARVRALLRKDYGFTREAKKKFGIPAVFSGEALRYPDRAIGCAEPRALSGLNCAGFGSSVCVTAPFGLLAAGEALRALAGGKSPVAEALA</sequence>
<dbReference type="GO" id="GO:0008641">
    <property type="term" value="F:ubiquitin-like modifier activating enzyme activity"/>
    <property type="evidence" value="ECO:0007669"/>
    <property type="project" value="InterPro"/>
</dbReference>
<dbReference type="SUPFAM" id="SSF69572">
    <property type="entry name" value="Activating enzymes of the ubiquitin-like proteins"/>
    <property type="match status" value="1"/>
</dbReference>
<proteinExistence type="predicted"/>
<dbReference type="STRING" id="522306.CAP2UW1_0209"/>
<dbReference type="eggNOG" id="COG1179">
    <property type="taxonomic scope" value="Bacteria"/>
</dbReference>
<dbReference type="AlphaFoldDB" id="C7RJK3"/>
<evidence type="ECO:0000313" key="2">
    <source>
        <dbReference type="EMBL" id="ACV33567.1"/>
    </source>
</evidence>
<reference evidence="2" key="1">
    <citation type="submission" date="2009-08" db="EMBL/GenBank/DDBJ databases">
        <authorList>
            <consortium name="US DOE Joint Genome Institute"/>
            <person name="Lucas S."/>
            <person name="Copeland A."/>
            <person name="Lapidus A."/>
            <person name="Glavina del Rio T."/>
            <person name="Dalin E."/>
            <person name="Tice H."/>
            <person name="Bruce D."/>
            <person name="Barry K."/>
            <person name="Pitluck S."/>
            <person name="Lowry S."/>
            <person name="Larimer F."/>
            <person name="Land M."/>
            <person name="Hauser L."/>
            <person name="Kyrpides N."/>
            <person name="Ivanova N."/>
            <person name="McMahon K.D."/>
            <person name="Hugenholtz P."/>
        </authorList>
    </citation>
    <scope>NUCLEOTIDE SEQUENCE</scope>
    <source>
        <strain evidence="2">UW-1</strain>
    </source>
</reference>
<dbReference type="EMBL" id="CP001715">
    <property type="protein sequence ID" value="ACV33567.1"/>
    <property type="molecule type" value="Genomic_DNA"/>
</dbReference>
<dbReference type="Gene3D" id="3.40.50.720">
    <property type="entry name" value="NAD(P)-binding Rossmann-like Domain"/>
    <property type="match status" value="1"/>
</dbReference>
<name>C7RJK3_ACCRE</name>
<dbReference type="Pfam" id="PF00899">
    <property type="entry name" value="ThiF"/>
    <property type="match status" value="1"/>
</dbReference>
<dbReference type="InterPro" id="IPR045886">
    <property type="entry name" value="ThiF/MoeB/HesA"/>
</dbReference>
<dbReference type="GO" id="GO:0061504">
    <property type="term" value="P:cyclic threonylcarbamoyladenosine biosynthetic process"/>
    <property type="evidence" value="ECO:0007669"/>
    <property type="project" value="TreeGrafter"/>
</dbReference>
<feature type="domain" description="THIF-type NAD/FAD binding fold" evidence="1">
    <location>
        <begin position="18"/>
        <end position="260"/>
    </location>
</feature>
<dbReference type="CDD" id="cd00755">
    <property type="entry name" value="YgdL_like"/>
    <property type="match status" value="1"/>
</dbReference>
<protein>
    <submittedName>
        <fullName evidence="2">UBA/THIF-type NAD/FAD binding protein</fullName>
    </submittedName>
</protein>
<accession>C7RJK3</accession>
<organism evidence="2">
    <name type="scientific">Accumulibacter regalis</name>
    <dbReference type="NCBI Taxonomy" id="522306"/>
    <lineage>
        <taxon>Bacteria</taxon>
        <taxon>Pseudomonadati</taxon>
        <taxon>Pseudomonadota</taxon>
        <taxon>Betaproteobacteria</taxon>
        <taxon>Candidatus Accumulibacter</taxon>
    </lineage>
</organism>